<feature type="region of interest" description="Disordered" evidence="1">
    <location>
        <begin position="619"/>
        <end position="679"/>
    </location>
</feature>
<name>A0A6P8WLT1_DROAB</name>
<dbReference type="GeneID" id="117568246"/>
<feature type="region of interest" description="Disordered" evidence="1">
    <location>
        <begin position="318"/>
        <end position="394"/>
    </location>
</feature>
<sequence>MGHRFKKQKKDEAAGHSYYVECKEHVSIKGRGSVLIKNTQTQVRELYKRHVAIAPEEPSTSSCCSKILDTSQKMRNLNDKIETEIGKLKTFRDRFLKKKDIQIEKKPESVKKPRVEIQKPRKELPSPNKSKNKQFPGKSRQLAIEAPIKQKAKEERQRKDTSISSNKQVKKIEHSSGNSVHSKPYFCTISSLSSSPTLNNSKEEKTMEEPVKLQELPQDSERIEGGCSLVYNADDFSPCSTYQSDYNPIPASPSSYPYHCQVTSYPCYDYTSAVYDPYLSNQCPMDAVYHCSPTLPLYDNCSPSDYSRRTTDLQCDDYLRNLTPSPKEKLTPKSATSSKKMKRATKPGYPSKGAQKVGQFKGERQSQGTKSTNGKHKLKVTISKQDSDDEPEKLRLHSEYLRNYKLEHEKTAKKESSSKSSLPGKHATYTKLVPGVKIKADPDAQLEEAKSMKDAPKVCAKECIGYGTQTAAPNVQDVGLNCSLDCTPCNANPELKKKCVGCATQVSGPQVKDVGLNCSLSCTPCIENPELKKKCVGCATQVSTPLCQDIGLNCSLSQRAICNQSCQTSTSYRCYQQEIPTQNGASSRTETSTRLQLSPTKSSELCVAEMIKNTRLICTPNNRQHRSAPQIQPTTAAEDNNSLNTVYVRQGSKQSSPPSTNRFHSARQAEEVYSSPDTTKLVSMLDESPRGHKDPSTCLDEESSMHFSLPINSCDNSMYSNRTSPGSKWHLCNTPTSFSSPQSSQDETVTSNNEQSFGERLACLPSNSIVCEKRTRCVKFEDENRICERIDTMKCARQYIDWEQLWEDSKEDVTCLETLDDIAEDVNQEDSHINDSSYRSSSTADMTCIESACDEEDYLTCTESRTEHTLPCFSGCGCMRERYHMLMLEALTKPIGQ</sequence>
<feature type="region of interest" description="Disordered" evidence="1">
    <location>
        <begin position="407"/>
        <end position="426"/>
    </location>
</feature>
<dbReference type="Proteomes" id="UP000515160">
    <property type="component" value="Chromosome 3"/>
</dbReference>
<keyword evidence="2" id="KW-1185">Reference proteome</keyword>
<accession>A0A6P8WLT1</accession>
<gene>
    <name evidence="3" type="primary">LOC117568246</name>
</gene>
<dbReference type="AlphaFoldDB" id="A0A6P8WLT1"/>
<reference evidence="3" key="1">
    <citation type="submission" date="2025-08" db="UniProtKB">
        <authorList>
            <consortium name="RefSeq"/>
        </authorList>
    </citation>
    <scope>IDENTIFICATION</scope>
    <source>
        <strain evidence="3">15112-1751.03</strain>
        <tissue evidence="3">Whole Adult</tissue>
    </source>
</reference>
<feature type="compositionally biased region" description="Polar residues" evidence="1">
    <location>
        <begin position="619"/>
        <end position="663"/>
    </location>
</feature>
<proteinExistence type="predicted"/>
<evidence type="ECO:0000256" key="1">
    <source>
        <dbReference type="SAM" id="MobiDB-lite"/>
    </source>
</evidence>
<dbReference type="OrthoDB" id="7860759at2759"/>
<protein>
    <submittedName>
        <fullName evidence="3">Uncharacterized protein LOC117568246</fullName>
    </submittedName>
</protein>
<evidence type="ECO:0000313" key="3">
    <source>
        <dbReference type="RefSeq" id="XP_034104616.1"/>
    </source>
</evidence>
<dbReference type="RefSeq" id="XP_034104616.1">
    <property type="nucleotide sequence ID" value="XM_034248725.2"/>
</dbReference>
<feature type="compositionally biased region" description="Basic and acidic residues" evidence="1">
    <location>
        <begin position="104"/>
        <end position="124"/>
    </location>
</feature>
<feature type="region of interest" description="Disordered" evidence="1">
    <location>
        <begin position="104"/>
        <end position="179"/>
    </location>
</feature>
<feature type="compositionally biased region" description="Basic and acidic residues" evidence="1">
    <location>
        <begin position="407"/>
        <end position="417"/>
    </location>
</feature>
<evidence type="ECO:0000313" key="2">
    <source>
        <dbReference type="Proteomes" id="UP000515160"/>
    </source>
</evidence>
<feature type="compositionally biased region" description="Basic and acidic residues" evidence="1">
    <location>
        <begin position="151"/>
        <end position="161"/>
    </location>
</feature>
<organism evidence="2 3">
    <name type="scientific">Drosophila albomicans</name>
    <name type="common">Fruit fly</name>
    <dbReference type="NCBI Taxonomy" id="7291"/>
    <lineage>
        <taxon>Eukaryota</taxon>
        <taxon>Metazoa</taxon>
        <taxon>Ecdysozoa</taxon>
        <taxon>Arthropoda</taxon>
        <taxon>Hexapoda</taxon>
        <taxon>Insecta</taxon>
        <taxon>Pterygota</taxon>
        <taxon>Neoptera</taxon>
        <taxon>Endopterygota</taxon>
        <taxon>Diptera</taxon>
        <taxon>Brachycera</taxon>
        <taxon>Muscomorpha</taxon>
        <taxon>Ephydroidea</taxon>
        <taxon>Drosophilidae</taxon>
        <taxon>Drosophila</taxon>
    </lineage>
</organism>